<dbReference type="GO" id="GO:0003684">
    <property type="term" value="F:damaged DNA binding"/>
    <property type="evidence" value="ECO:0007669"/>
    <property type="project" value="InterPro"/>
</dbReference>
<comment type="catalytic activity">
    <reaction evidence="8">
        <text>2'-deoxyribonucleotide-(2'-deoxyribose 5'-phosphate)-2'-deoxyribonucleotide-DNA = a 3'-end 2'-deoxyribonucleotide-(2,3-dehydro-2,3-deoxyribose 5'-phosphate)-DNA + a 5'-end 5'-phospho-2'-deoxyribonucleoside-DNA + H(+)</text>
        <dbReference type="Rhea" id="RHEA:66592"/>
        <dbReference type="Rhea" id="RHEA-COMP:13180"/>
        <dbReference type="Rhea" id="RHEA-COMP:16897"/>
        <dbReference type="Rhea" id="RHEA-COMP:17067"/>
        <dbReference type="ChEBI" id="CHEBI:15378"/>
        <dbReference type="ChEBI" id="CHEBI:136412"/>
        <dbReference type="ChEBI" id="CHEBI:157695"/>
        <dbReference type="ChEBI" id="CHEBI:167181"/>
        <dbReference type="EC" id="4.2.99.18"/>
    </reaction>
</comment>
<keyword evidence="5" id="KW-0234">DNA repair</keyword>
<proteinExistence type="inferred from homology"/>
<dbReference type="PANTHER" id="PTHR10242">
    <property type="entry name" value="8-OXOGUANINE DNA GLYCOSYLASE"/>
    <property type="match status" value="1"/>
</dbReference>
<evidence type="ECO:0000256" key="5">
    <source>
        <dbReference type="ARBA" id="ARBA00023204"/>
    </source>
</evidence>
<accession>A0A117J507</accession>
<dbReference type="InterPro" id="IPR012904">
    <property type="entry name" value="OGG_N"/>
</dbReference>
<evidence type="ECO:0000313" key="10">
    <source>
        <dbReference type="EMBL" id="KUH59291.1"/>
    </source>
</evidence>
<dbReference type="STRING" id="1299998.AUL39_02890"/>
<dbReference type="GO" id="GO:0006284">
    <property type="term" value="P:base-excision repair"/>
    <property type="evidence" value="ECO:0007669"/>
    <property type="project" value="InterPro"/>
</dbReference>
<dbReference type="Pfam" id="PF07934">
    <property type="entry name" value="OGG_N"/>
    <property type="match status" value="1"/>
</dbReference>
<dbReference type="CDD" id="cd00056">
    <property type="entry name" value="ENDO3c"/>
    <property type="match status" value="1"/>
</dbReference>
<dbReference type="SUPFAM" id="SSF55945">
    <property type="entry name" value="TATA-box binding protein-like"/>
    <property type="match status" value="1"/>
</dbReference>
<keyword evidence="3" id="KW-0227">DNA damage</keyword>
<evidence type="ECO:0000256" key="8">
    <source>
        <dbReference type="ARBA" id="ARBA00044632"/>
    </source>
</evidence>
<keyword evidence="4" id="KW-0378">Hydrolase</keyword>
<dbReference type="OrthoDB" id="9798522at2"/>
<reference evidence="10 11" key="1">
    <citation type="submission" date="2015-12" db="EMBL/GenBank/DDBJ databases">
        <title>Draft Genome Sequence of Olsenella scatoligenes SK9K4T; a Producer of 3-Methylindole- (skatole) and 4-Methylphenol- (p-cresol) Isolated from Pig Feces.</title>
        <authorList>
            <person name="Li X."/>
            <person name="Borg B."/>
            <person name="Canibe N."/>
        </authorList>
    </citation>
    <scope>NUCLEOTIDE SEQUENCE [LARGE SCALE GENOMIC DNA]</scope>
    <source>
        <strain evidence="10 11">SK9K4</strain>
    </source>
</reference>
<dbReference type="Gene3D" id="3.30.310.260">
    <property type="match status" value="1"/>
</dbReference>
<dbReference type="PANTHER" id="PTHR10242:SF2">
    <property type="entry name" value="N-GLYCOSYLASE_DNA LYASE"/>
    <property type="match status" value="1"/>
</dbReference>
<dbReference type="EC" id="4.2.99.18" evidence="2"/>
<keyword evidence="6" id="KW-0456">Lyase</keyword>
<evidence type="ECO:0000256" key="7">
    <source>
        <dbReference type="ARBA" id="ARBA00023295"/>
    </source>
</evidence>
<dbReference type="SMART" id="SM00478">
    <property type="entry name" value="ENDO3c"/>
    <property type="match status" value="1"/>
</dbReference>
<dbReference type="AlphaFoldDB" id="A0A117J507"/>
<dbReference type="RefSeq" id="WP_059053431.1">
    <property type="nucleotide sequence ID" value="NZ_LOJF01000001.1"/>
</dbReference>
<protein>
    <recommendedName>
        <fullName evidence="2">DNA-(apurinic or apyrimidinic site) lyase</fullName>
        <ecNumber evidence="2">4.2.99.18</ecNumber>
    </recommendedName>
</protein>
<dbReference type="GO" id="GO:0006289">
    <property type="term" value="P:nucleotide-excision repair"/>
    <property type="evidence" value="ECO:0007669"/>
    <property type="project" value="InterPro"/>
</dbReference>
<keyword evidence="7" id="KW-0326">Glycosidase</keyword>
<evidence type="ECO:0000256" key="6">
    <source>
        <dbReference type="ARBA" id="ARBA00023239"/>
    </source>
</evidence>
<gene>
    <name evidence="10" type="ORF">AUL39_02890</name>
</gene>
<comment type="similarity">
    <text evidence="1">Belongs to the type-1 OGG1 family.</text>
</comment>
<dbReference type="SUPFAM" id="SSF48150">
    <property type="entry name" value="DNA-glycosylase"/>
    <property type="match status" value="1"/>
</dbReference>
<dbReference type="Proteomes" id="UP000054078">
    <property type="component" value="Unassembled WGS sequence"/>
</dbReference>
<evidence type="ECO:0000256" key="1">
    <source>
        <dbReference type="ARBA" id="ARBA00010679"/>
    </source>
</evidence>
<dbReference type="InterPro" id="IPR003265">
    <property type="entry name" value="HhH-GPD_domain"/>
</dbReference>
<evidence type="ECO:0000256" key="2">
    <source>
        <dbReference type="ARBA" id="ARBA00012720"/>
    </source>
</evidence>
<organism evidence="10 11">
    <name type="scientific">Tractidigestivibacter scatoligenes</name>
    <name type="common">Olsenella scatoligenes</name>
    <dbReference type="NCBI Taxonomy" id="1299998"/>
    <lineage>
        <taxon>Bacteria</taxon>
        <taxon>Bacillati</taxon>
        <taxon>Actinomycetota</taxon>
        <taxon>Coriobacteriia</taxon>
        <taxon>Coriobacteriales</taxon>
        <taxon>Atopobiaceae</taxon>
        <taxon>Tractidigestivibacter</taxon>
    </lineage>
</organism>
<sequence length="262" mass="29231">MAAIATTLFSLDAIAASGQVFTWRRTEDGWLVASGERRCLLSQEGDAEKGVVFVRRADGSDVNADELAYWRHYLALDVDYQKILDELAMPAEVMEVGAGIRVLAQDWWDTAVSFVVSQNSNIVRIQRTMDALLDAGGGCVPGPGRLSALLGNEAFIEGLKLGYRRPYLEALAARAQAWHPTRIDRWDTSLEESMAELEESPGIGPKVASCICLFGLGYLEAVPRDTWIKRAEREHHVTWDSRWGGIQQQFVFAWMREKGRGK</sequence>
<name>A0A117J507_TRASO</name>
<dbReference type="InterPro" id="IPR011257">
    <property type="entry name" value="DNA_glycosylase"/>
</dbReference>
<dbReference type="GO" id="GO:0140078">
    <property type="term" value="F:class I DNA-(apurinic or apyrimidinic site) endonuclease activity"/>
    <property type="evidence" value="ECO:0007669"/>
    <property type="project" value="UniProtKB-EC"/>
</dbReference>
<evidence type="ECO:0000313" key="11">
    <source>
        <dbReference type="Proteomes" id="UP000054078"/>
    </source>
</evidence>
<dbReference type="EMBL" id="LOJF01000001">
    <property type="protein sequence ID" value="KUH59291.1"/>
    <property type="molecule type" value="Genomic_DNA"/>
</dbReference>
<dbReference type="GO" id="GO:0008534">
    <property type="term" value="F:oxidized purine nucleobase lesion DNA N-glycosylase activity"/>
    <property type="evidence" value="ECO:0007669"/>
    <property type="project" value="InterPro"/>
</dbReference>
<dbReference type="Gene3D" id="1.10.340.30">
    <property type="entry name" value="Hypothetical protein, domain 2"/>
    <property type="match status" value="1"/>
</dbReference>
<feature type="domain" description="HhH-GPD" evidence="9">
    <location>
        <begin position="116"/>
        <end position="261"/>
    </location>
</feature>
<comment type="caution">
    <text evidence="10">The sequence shown here is derived from an EMBL/GenBank/DDBJ whole genome shotgun (WGS) entry which is preliminary data.</text>
</comment>
<keyword evidence="11" id="KW-1185">Reference proteome</keyword>
<dbReference type="InterPro" id="IPR052054">
    <property type="entry name" value="Oxidative_DNA_repair_enzyme"/>
</dbReference>
<evidence type="ECO:0000259" key="9">
    <source>
        <dbReference type="SMART" id="SM00478"/>
    </source>
</evidence>
<evidence type="ECO:0000256" key="4">
    <source>
        <dbReference type="ARBA" id="ARBA00022801"/>
    </source>
</evidence>
<evidence type="ECO:0000256" key="3">
    <source>
        <dbReference type="ARBA" id="ARBA00022763"/>
    </source>
</evidence>